<accession>A0ABX8P8X8</accession>
<gene>
    <name evidence="1" type="ORF">KSS96_06535</name>
</gene>
<protein>
    <submittedName>
        <fullName evidence="1">Cro/Cl family transcriptional regulator</fullName>
    </submittedName>
</protein>
<dbReference type="Proteomes" id="UP000886848">
    <property type="component" value="Chromosome"/>
</dbReference>
<organism evidence="1 2">
    <name type="scientific">Pseudomonas asgharzadehiana</name>
    <dbReference type="NCBI Taxonomy" id="2842349"/>
    <lineage>
        <taxon>Bacteria</taxon>
        <taxon>Pseudomonadati</taxon>
        <taxon>Pseudomonadota</taxon>
        <taxon>Gammaproteobacteria</taxon>
        <taxon>Pseudomonadales</taxon>
        <taxon>Pseudomonadaceae</taxon>
        <taxon>Pseudomonas</taxon>
    </lineage>
</organism>
<reference evidence="1" key="1">
    <citation type="journal article" date="2021" name="Microorganisms">
        <title>The Ever-Expanding Pseudomonas Genus: Description of 43 New Species and Partition of the Pseudomonas putida Group.</title>
        <authorList>
            <person name="Girard L."/>
            <person name="Lood C."/>
            <person name="Hofte M."/>
            <person name="Vandamme P."/>
            <person name="Rokni-Zadeh H."/>
            <person name="van Noort V."/>
            <person name="Lavigne R."/>
            <person name="De Mot R."/>
        </authorList>
    </citation>
    <scope>NUCLEOTIDE SEQUENCE</scope>
    <source>
        <strain evidence="1">SWRI132</strain>
    </source>
</reference>
<sequence length="57" mass="6064">MPLAEFIERVGRAKAAQALGCTGPALSKAIAMGRTIFVERTEDGRISATEVSKFPGR</sequence>
<dbReference type="Pfam" id="PF09048">
    <property type="entry name" value="Cro"/>
    <property type="match status" value="1"/>
</dbReference>
<name>A0ABX8P8X8_9PSED</name>
<dbReference type="InterPro" id="IPR000655">
    <property type="entry name" value="Cro-like"/>
</dbReference>
<proteinExistence type="predicted"/>
<evidence type="ECO:0000313" key="1">
    <source>
        <dbReference type="EMBL" id="QXH69977.1"/>
    </source>
</evidence>
<keyword evidence="2" id="KW-1185">Reference proteome</keyword>
<dbReference type="EMBL" id="CP077079">
    <property type="protein sequence ID" value="QXH69977.1"/>
    <property type="molecule type" value="Genomic_DNA"/>
</dbReference>
<evidence type="ECO:0000313" key="2">
    <source>
        <dbReference type="Proteomes" id="UP000886848"/>
    </source>
</evidence>